<dbReference type="GO" id="GO:0019430">
    <property type="term" value="P:removal of superoxide radicals"/>
    <property type="evidence" value="ECO:0007669"/>
    <property type="project" value="UniProtKB-UniRule"/>
</dbReference>
<keyword evidence="8" id="KW-0521">NADP</keyword>
<dbReference type="PANTHER" id="PTHR48105">
    <property type="entry name" value="THIOREDOXIN REDUCTASE 1-RELATED-RELATED"/>
    <property type="match status" value="1"/>
</dbReference>
<dbReference type="InterPro" id="IPR005982">
    <property type="entry name" value="Thioredox_Rdtase"/>
</dbReference>
<dbReference type="PRINTS" id="PR00469">
    <property type="entry name" value="PNDRDTASEII"/>
</dbReference>
<name>Q8D262_WIGBR</name>
<dbReference type="OrthoDB" id="9806179at2"/>
<keyword evidence="2 7" id="KW-0285">Flavoprotein</keyword>
<dbReference type="NCBIfam" id="TIGR01292">
    <property type="entry name" value="TRX_reduct"/>
    <property type="match status" value="1"/>
</dbReference>
<dbReference type="InterPro" id="IPR023753">
    <property type="entry name" value="FAD/NAD-binding_dom"/>
</dbReference>
<gene>
    <name evidence="10" type="primary">trxB</name>
</gene>
<dbReference type="Gene3D" id="3.50.50.60">
    <property type="entry name" value="FAD/NAD(P)-binding domain"/>
    <property type="match status" value="2"/>
</dbReference>
<dbReference type="AlphaFoldDB" id="Q8D262"/>
<dbReference type="InterPro" id="IPR036188">
    <property type="entry name" value="FAD/NAD-bd_sf"/>
</dbReference>
<evidence type="ECO:0000259" key="9">
    <source>
        <dbReference type="Pfam" id="PF07992"/>
    </source>
</evidence>
<dbReference type="Pfam" id="PF07992">
    <property type="entry name" value="Pyr_redox_2"/>
    <property type="match status" value="1"/>
</dbReference>
<reference evidence="10 11" key="1">
    <citation type="journal article" date="2002" name="Nat. Genet.">
        <title>Genome sequence of the endocellular obligate symbiont of tsetse flies, Wigglesworthia glossinidia.</title>
        <authorList>
            <person name="Akman L."/>
            <person name="Yamashita A."/>
            <person name="Watanabe H."/>
            <person name="Oshima K."/>
            <person name="Shiba T."/>
            <person name="Hattori M."/>
            <person name="Aksoy S."/>
        </authorList>
    </citation>
    <scope>NUCLEOTIDE SEQUENCE [LARGE SCALE GENOMIC DNA]</scope>
</reference>
<comment type="subunit">
    <text evidence="7">Homodimer.</text>
</comment>
<proteinExistence type="inferred from homology"/>
<feature type="domain" description="FAD/NAD(P)-binding" evidence="9">
    <location>
        <begin position="6"/>
        <end position="297"/>
    </location>
</feature>
<keyword evidence="5" id="KW-1015">Disulfide bond</keyword>
<dbReference type="KEGG" id="wbr:trxB"/>
<evidence type="ECO:0000256" key="5">
    <source>
        <dbReference type="ARBA" id="ARBA00023157"/>
    </source>
</evidence>
<dbReference type="InterPro" id="IPR008255">
    <property type="entry name" value="Pyr_nucl-diS_OxRdtase_2_AS"/>
</dbReference>
<comment type="similarity">
    <text evidence="1 7">Belongs to the class-II pyridine nucleotide-disulfide oxidoreductase family.</text>
</comment>
<evidence type="ECO:0000313" key="11">
    <source>
        <dbReference type="Proteomes" id="UP000000562"/>
    </source>
</evidence>
<keyword evidence="3 7" id="KW-0274">FAD</keyword>
<dbReference type="HOGENOM" id="CLU_031864_5_1_6"/>
<evidence type="ECO:0000256" key="6">
    <source>
        <dbReference type="ARBA" id="ARBA00023284"/>
    </source>
</evidence>
<dbReference type="InterPro" id="IPR050097">
    <property type="entry name" value="Ferredoxin-NADP_redctase_2"/>
</dbReference>
<sequence>MKIKSKLLILGSGPAGFTSAIYSSRAGINPILITGSQLGGQLTTTDKIENWPGDSKSLTGSELIKRMRDHAIKFGTKIFYDHINEVNFNKKPFICKGEKEYISDAIIIATGSSARYLGLSSEQLYKGKGVSTCAVCDGFFYKNKIVAVIGGGNTALEEALYLSNIASKVYLIHRRDIFTAEKILVDRIFKKRNNGNISIYNNFVVKKIIGNDKQVSSILLESTTSKKEKIISVSGIFIAIGHIPNTKIFENQITLKNYYICISNKYNKKYRTSTSIPGIFSAGDVSDYLYRQAITASGFGCMAALDAEKYLSSL</sequence>
<evidence type="ECO:0000256" key="1">
    <source>
        <dbReference type="ARBA" id="ARBA00009333"/>
    </source>
</evidence>
<dbReference type="GO" id="GO:0004791">
    <property type="term" value="F:thioredoxin-disulfide reductase (NADPH) activity"/>
    <property type="evidence" value="ECO:0007669"/>
    <property type="project" value="UniProtKB-UniRule"/>
</dbReference>
<dbReference type="PROSITE" id="PS00573">
    <property type="entry name" value="PYRIDINE_REDOX_2"/>
    <property type="match status" value="1"/>
</dbReference>
<keyword evidence="4 7" id="KW-0560">Oxidoreductase</keyword>
<dbReference type="STRING" id="36870.gene:10368996"/>
<dbReference type="eggNOG" id="COG0492">
    <property type="taxonomic scope" value="Bacteria"/>
</dbReference>
<dbReference type="GO" id="GO:0005737">
    <property type="term" value="C:cytoplasm"/>
    <property type="evidence" value="ECO:0007669"/>
    <property type="project" value="InterPro"/>
</dbReference>
<dbReference type="Proteomes" id="UP000000562">
    <property type="component" value="Chromosome"/>
</dbReference>
<organism evidence="10 11">
    <name type="scientific">Wigglesworthia glossinidia brevipalpis</name>
    <dbReference type="NCBI Taxonomy" id="36870"/>
    <lineage>
        <taxon>Bacteria</taxon>
        <taxon>Pseudomonadati</taxon>
        <taxon>Pseudomonadota</taxon>
        <taxon>Gammaproteobacteria</taxon>
        <taxon>Enterobacterales</taxon>
        <taxon>Erwiniaceae</taxon>
        <taxon>Wigglesworthia</taxon>
    </lineage>
</organism>
<evidence type="ECO:0000256" key="7">
    <source>
        <dbReference type="RuleBase" id="RU003880"/>
    </source>
</evidence>
<dbReference type="EC" id="1.8.1.9" evidence="7"/>
<evidence type="ECO:0000256" key="8">
    <source>
        <dbReference type="RuleBase" id="RU003881"/>
    </source>
</evidence>
<dbReference type="SUPFAM" id="SSF51905">
    <property type="entry name" value="FAD/NAD(P)-binding domain"/>
    <property type="match status" value="1"/>
</dbReference>
<evidence type="ECO:0000313" key="10">
    <source>
        <dbReference type="EMBL" id="BAC24638.1"/>
    </source>
</evidence>
<protein>
    <recommendedName>
        <fullName evidence="7">Thioredoxin reductase</fullName>
        <ecNumber evidence="7">1.8.1.9</ecNumber>
    </recommendedName>
</protein>
<keyword evidence="6 7" id="KW-0676">Redox-active center</keyword>
<evidence type="ECO:0000256" key="3">
    <source>
        <dbReference type="ARBA" id="ARBA00022827"/>
    </source>
</evidence>
<evidence type="ECO:0000256" key="4">
    <source>
        <dbReference type="ARBA" id="ARBA00023002"/>
    </source>
</evidence>
<dbReference type="PRINTS" id="PR00368">
    <property type="entry name" value="FADPNR"/>
</dbReference>
<dbReference type="EMBL" id="BA000021">
    <property type="protein sequence ID" value="BAC24638.1"/>
    <property type="molecule type" value="Genomic_DNA"/>
</dbReference>
<comment type="catalytic activity">
    <reaction evidence="7">
        <text>[thioredoxin]-dithiol + NADP(+) = [thioredoxin]-disulfide + NADPH + H(+)</text>
        <dbReference type="Rhea" id="RHEA:20345"/>
        <dbReference type="Rhea" id="RHEA-COMP:10698"/>
        <dbReference type="Rhea" id="RHEA-COMP:10700"/>
        <dbReference type="ChEBI" id="CHEBI:15378"/>
        <dbReference type="ChEBI" id="CHEBI:29950"/>
        <dbReference type="ChEBI" id="CHEBI:50058"/>
        <dbReference type="ChEBI" id="CHEBI:57783"/>
        <dbReference type="ChEBI" id="CHEBI:58349"/>
        <dbReference type="EC" id="1.8.1.9"/>
    </reaction>
</comment>
<evidence type="ECO:0000256" key="2">
    <source>
        <dbReference type="ARBA" id="ARBA00022630"/>
    </source>
</evidence>
<keyword evidence="11" id="KW-1185">Reference proteome</keyword>
<comment type="cofactor">
    <cofactor evidence="8">
        <name>FAD</name>
        <dbReference type="ChEBI" id="CHEBI:57692"/>
    </cofactor>
    <text evidence="8">Binds 1 FAD per subunit.</text>
</comment>
<accession>Q8D262</accession>